<keyword evidence="2" id="KW-0614">Plasmid</keyword>
<dbReference type="RefSeq" id="WP_244914682.1">
    <property type="nucleotide sequence ID" value="NZ_CP104144.1"/>
</dbReference>
<name>A0ABY5XW08_RHISU</name>
<keyword evidence="3" id="KW-1185">Reference proteome</keyword>
<evidence type="ECO:0000256" key="1">
    <source>
        <dbReference type="SAM" id="MobiDB-lite"/>
    </source>
</evidence>
<organism evidence="2 3">
    <name type="scientific">Rhizobium sullae</name>
    <name type="common">Rhizobium hedysari</name>
    <dbReference type="NCBI Taxonomy" id="50338"/>
    <lineage>
        <taxon>Bacteria</taxon>
        <taxon>Pseudomonadati</taxon>
        <taxon>Pseudomonadota</taxon>
        <taxon>Alphaproteobacteria</taxon>
        <taxon>Hyphomicrobiales</taxon>
        <taxon>Rhizobiaceae</taxon>
        <taxon>Rhizobium/Agrobacterium group</taxon>
        <taxon>Rhizobium</taxon>
    </lineage>
</organism>
<dbReference type="Proteomes" id="UP001060123">
    <property type="component" value="Plasmid pWSM1592_1"/>
</dbReference>
<protein>
    <submittedName>
        <fullName evidence="2">Uncharacterized protein</fullName>
    </submittedName>
</protein>
<evidence type="ECO:0000313" key="2">
    <source>
        <dbReference type="EMBL" id="UWU18658.1"/>
    </source>
</evidence>
<sequence>MALAAGGIKLALNLYRSRAGEKGTLWLRARVLHRAETRPPESMLEGVELSIVLAESEPVGGFVGTSISEPLLPIGVLVTVSSYLIYLQLMKLAVAATFAPRIAFVPDDGGRSTAGSRRRSPQRGSDRGRGGGLRCR</sequence>
<reference evidence="2" key="1">
    <citation type="submission" date="2022-09" db="EMBL/GenBank/DDBJ databases">
        <title>Australian commercial rhizobial inoculants.</title>
        <authorList>
            <person name="Kohlmeier M.G."/>
            <person name="O'Hara G.W."/>
            <person name="Colombi E."/>
            <person name="Ramsay J.P."/>
            <person name="Terpolilli J."/>
        </authorList>
    </citation>
    <scope>NUCLEOTIDE SEQUENCE</scope>
    <source>
        <strain evidence="2">WSM1592</strain>
        <plasmid evidence="2">pWSM1592_1</plasmid>
    </source>
</reference>
<dbReference type="EMBL" id="CP104144">
    <property type="protein sequence ID" value="UWU18658.1"/>
    <property type="molecule type" value="Genomic_DNA"/>
</dbReference>
<geneLocation type="plasmid" evidence="2 3">
    <name>pWSM1592_1</name>
</geneLocation>
<gene>
    <name evidence="2" type="ORF">N2599_26020</name>
</gene>
<evidence type="ECO:0000313" key="3">
    <source>
        <dbReference type="Proteomes" id="UP001060123"/>
    </source>
</evidence>
<accession>A0ABY5XW08</accession>
<feature type="region of interest" description="Disordered" evidence="1">
    <location>
        <begin position="107"/>
        <end position="136"/>
    </location>
</feature>
<proteinExistence type="predicted"/>